<sequence length="152" mass="17806">MKRIPPNEKEVTLYVTYFWDRLKPSSPTVASVPTVTSETNGIVSLEKQPAYTARRELQNVQTSADLIRWADTWISLDDWRKARDTVRAWRYKARNKLVRASMREATKKLLDDRSQHYGMPLWRYLENLNLTDEKLSTLESQSKLIPHDPLSD</sequence>
<organism evidence="1 2">
    <name type="scientific">Vreelandella aquamarina</name>
    <dbReference type="NCBI Taxonomy" id="77097"/>
    <lineage>
        <taxon>Bacteria</taxon>
        <taxon>Pseudomonadati</taxon>
        <taxon>Pseudomonadota</taxon>
        <taxon>Gammaproteobacteria</taxon>
        <taxon>Oceanospirillales</taxon>
        <taxon>Halomonadaceae</taxon>
        <taxon>Vreelandella</taxon>
    </lineage>
</organism>
<dbReference type="AlphaFoldDB" id="A0A6F8XGB7"/>
<name>A0A6F8XGB7_9GAMM</name>
<evidence type="ECO:0000313" key="1">
    <source>
        <dbReference type="EMBL" id="BCB72503.1"/>
    </source>
</evidence>
<gene>
    <name evidence="1" type="ORF">HMEPL2_28540</name>
</gene>
<dbReference type="Proteomes" id="UP000501053">
    <property type="component" value="Chromosome"/>
</dbReference>
<protein>
    <submittedName>
        <fullName evidence="1">Uncharacterized protein</fullName>
    </submittedName>
</protein>
<dbReference type="EMBL" id="AP022869">
    <property type="protein sequence ID" value="BCB72503.1"/>
    <property type="molecule type" value="Genomic_DNA"/>
</dbReference>
<reference evidence="1 2" key="1">
    <citation type="submission" date="2020-03" db="EMBL/GenBank/DDBJ databases">
        <title>Complete Genome Sequence of Halomonas meridiana strain Eplume2, isolated from hydrothermal-plume in the north east Pacific Ocean.</title>
        <authorList>
            <person name="Kurihara Y."/>
            <person name="Kawai S."/>
            <person name="Sakai A."/>
            <person name="Galipon J."/>
            <person name="Arakawa K."/>
        </authorList>
    </citation>
    <scope>NUCLEOTIDE SEQUENCE [LARGE SCALE GENOMIC DNA]</scope>
    <source>
        <strain evidence="1 2">Eplume2</strain>
    </source>
</reference>
<proteinExistence type="predicted"/>
<accession>A0A6F8XGB7</accession>
<evidence type="ECO:0000313" key="2">
    <source>
        <dbReference type="Proteomes" id="UP000501053"/>
    </source>
</evidence>
<keyword evidence="2" id="KW-1185">Reference proteome</keyword>